<proteinExistence type="predicted"/>
<gene>
    <name evidence="1" type="ORF">F6453_2371</name>
</gene>
<dbReference type="RefSeq" id="WP_153740952.1">
    <property type="nucleotide sequence ID" value="NZ_WBMP01000009.1"/>
</dbReference>
<reference evidence="1 2" key="1">
    <citation type="submission" date="2019-10" db="EMBL/GenBank/DDBJ databases">
        <title>Draft genome sequence of Marinobacter hydrocarbonoclasticus NCT7M from the microbiome of the marine copepod.</title>
        <authorList>
            <person name="Nuttall R."/>
            <person name="Sharma G."/>
            <person name="Moisander P."/>
        </authorList>
    </citation>
    <scope>NUCLEOTIDE SEQUENCE [LARGE SCALE GENOMIC DNA]</scope>
    <source>
        <strain evidence="1 2">NCT7M</strain>
    </source>
</reference>
<accession>A0A833JNZ9</accession>
<comment type="caution">
    <text evidence="1">The sequence shown here is derived from an EMBL/GenBank/DDBJ whole genome shotgun (WGS) entry which is preliminary data.</text>
</comment>
<protein>
    <submittedName>
        <fullName evidence="1">Uncharacterized protein</fullName>
    </submittedName>
</protein>
<dbReference type="EMBL" id="WBMP01000009">
    <property type="protein sequence ID" value="KAE8545399.1"/>
    <property type="molecule type" value="Genomic_DNA"/>
</dbReference>
<organism evidence="1 2">
    <name type="scientific">Marinobacter nauticus</name>
    <name type="common">Marinobacter hydrocarbonoclasticus</name>
    <name type="synonym">Marinobacter aquaeolei</name>
    <dbReference type="NCBI Taxonomy" id="2743"/>
    <lineage>
        <taxon>Bacteria</taxon>
        <taxon>Pseudomonadati</taxon>
        <taxon>Pseudomonadota</taxon>
        <taxon>Gammaproteobacteria</taxon>
        <taxon>Pseudomonadales</taxon>
        <taxon>Marinobacteraceae</taxon>
        <taxon>Marinobacter</taxon>
    </lineage>
</organism>
<dbReference type="AlphaFoldDB" id="A0A833JNZ9"/>
<evidence type="ECO:0000313" key="2">
    <source>
        <dbReference type="Proteomes" id="UP000469950"/>
    </source>
</evidence>
<name>A0A833JNZ9_MARNT</name>
<sequence length="135" mass="15100">MADTPETIYLIPGEDVDGAPCMVWCDDPAPGEGMSPDEAVKYVRAGSASAIERDVAFRQRDLAYKQRDEAELKWSQARQESRDLRERIGELETMVKVFRGCIETGLMPGLMSPCYQKVISLVGRNADDQKERNGD</sequence>
<evidence type="ECO:0000313" key="1">
    <source>
        <dbReference type="EMBL" id="KAE8545399.1"/>
    </source>
</evidence>
<dbReference type="Proteomes" id="UP000469950">
    <property type="component" value="Unassembled WGS sequence"/>
</dbReference>